<dbReference type="NCBIfam" id="TIGR00350">
    <property type="entry name" value="lytR_cpsA_psr"/>
    <property type="match status" value="1"/>
</dbReference>
<evidence type="ECO:0000313" key="5">
    <source>
        <dbReference type="EMBL" id="EFU77894.1"/>
    </source>
</evidence>
<sequence length="586" mass="65443">MLISRRNIMSEDNQKKPKKKKKSKIVFFFTMLIAEVFVLGVIFAYAYALKQYSKIQRPDYDVEQVLNTDLSEKKLAEMRGYKNIAVFGVDSRDSSVGKGNRSDVIIICSIDQSSGNIKLVSVYRDTYLDVGKNSFQKATHAYSYGGPARAVKMLNDSLDLNITDYITFNWKAVATAINILGGVDIDVTKPEFKYINSYITETVKGTGIGSVQLKAPGMQHLDGVQAVAYARLRYMDTDYQRTERQRKVVELAFEKAKKADPKTLNDLLGNVLSMVATNLTWQDGLDVINDFGKYKLVDTQGFPFDKDDMTMGTKGFIVVPVNLESNVVKLHSYLFGDEGYEASAKVKAYSERISEDTGFYKDGDKVKRVKTSGGYKSNKSYDDEDETKSKKKSNKEEENQKSNSVDVYTDNNGRYYRLDDNGETVWIDRNEGEDYYTDGAGNKYYMQPEEKDGKRKEKSTKAKASVEEQAEPTQADKGSNVEIIEPHTKRNTGETETVAPKKKPNGPGETVPETTTEEQTKKSIGPGETARSTEEQTTKEKEKVTKEPTVESIPAATTAPKEETVPSVPSGGPVVGNTQTVEPRPE</sequence>
<dbReference type="InterPro" id="IPR004474">
    <property type="entry name" value="LytR_CpsA_psr"/>
</dbReference>
<accession>E6LJV3</accession>
<gene>
    <name evidence="5" type="ORF">HMPREF0381_0298</name>
</gene>
<dbReference type="HOGENOM" id="CLU_016455_8_0_9"/>
<dbReference type="EMBL" id="AEPW01000006">
    <property type="protein sequence ID" value="EFU77894.1"/>
    <property type="molecule type" value="Genomic_DNA"/>
</dbReference>
<evidence type="ECO:0000259" key="4">
    <source>
        <dbReference type="Pfam" id="PF03816"/>
    </source>
</evidence>
<keyword evidence="3" id="KW-1133">Transmembrane helix</keyword>
<reference evidence="5 6" key="1">
    <citation type="submission" date="2010-12" db="EMBL/GenBank/DDBJ databases">
        <authorList>
            <person name="Muzny D."/>
            <person name="Qin X."/>
            <person name="Deng J."/>
            <person name="Jiang H."/>
            <person name="Liu Y."/>
            <person name="Qu J."/>
            <person name="Song X.-Z."/>
            <person name="Zhang L."/>
            <person name="Thornton R."/>
            <person name="Coyle M."/>
            <person name="Francisco L."/>
            <person name="Jackson L."/>
            <person name="Javaid M."/>
            <person name="Korchina V."/>
            <person name="Kovar C."/>
            <person name="Mata R."/>
            <person name="Mathew T."/>
            <person name="Ngo R."/>
            <person name="Nguyen L."/>
            <person name="Nguyen N."/>
            <person name="Okwuonu G."/>
            <person name="Ongeri F."/>
            <person name="Pham C."/>
            <person name="Simmons D."/>
            <person name="Wilczek-Boney K."/>
            <person name="Hale W."/>
            <person name="Jakkamsetti A."/>
            <person name="Pham P."/>
            <person name="Ruth R."/>
            <person name="San Lucas F."/>
            <person name="Warren J."/>
            <person name="Zhang J."/>
            <person name="Zhao Z."/>
            <person name="Zhou C."/>
            <person name="Zhu D."/>
            <person name="Lee S."/>
            <person name="Bess C."/>
            <person name="Blankenburg K."/>
            <person name="Forbes L."/>
            <person name="Fu Q."/>
            <person name="Gubbala S."/>
            <person name="Hirani K."/>
            <person name="Jayaseelan J.C."/>
            <person name="Lara F."/>
            <person name="Munidasa M."/>
            <person name="Palculict T."/>
            <person name="Patil S."/>
            <person name="Pu L.-L."/>
            <person name="Saada N."/>
            <person name="Tang L."/>
            <person name="Weissenberger G."/>
            <person name="Zhu Y."/>
            <person name="Hemphill L."/>
            <person name="Shang Y."/>
            <person name="Youmans B."/>
            <person name="Ayvaz T."/>
            <person name="Ross M."/>
            <person name="Santibanez J."/>
            <person name="Aqrawi P."/>
            <person name="Gross S."/>
            <person name="Joshi V."/>
            <person name="Fowler G."/>
            <person name="Nazareth L."/>
            <person name="Reid J."/>
            <person name="Worley K."/>
            <person name="Petrosino J."/>
            <person name="Highlander S."/>
            <person name="Gibbs R."/>
        </authorList>
    </citation>
    <scope>NUCLEOTIDE SEQUENCE [LARGE SCALE GENOMIC DNA]</scope>
    <source>
        <strain evidence="5 6">DSM 3986</strain>
    </source>
</reference>
<comment type="similarity">
    <text evidence="1">Belongs to the LytR/CpsA/Psr (LCP) family.</text>
</comment>
<feature type="compositionally biased region" description="Low complexity" evidence="2">
    <location>
        <begin position="565"/>
        <end position="576"/>
    </location>
</feature>
<evidence type="ECO:0000313" key="6">
    <source>
        <dbReference type="Proteomes" id="UP000003434"/>
    </source>
</evidence>
<dbReference type="Pfam" id="PF03816">
    <property type="entry name" value="LytR_cpsA_psr"/>
    <property type="match status" value="1"/>
</dbReference>
<dbReference type="Proteomes" id="UP000003434">
    <property type="component" value="Unassembled WGS sequence"/>
</dbReference>
<evidence type="ECO:0000256" key="1">
    <source>
        <dbReference type="ARBA" id="ARBA00006068"/>
    </source>
</evidence>
<name>E6LJV3_9FIRM</name>
<keyword evidence="3" id="KW-0812">Transmembrane</keyword>
<feature type="transmembrane region" description="Helical" evidence="3">
    <location>
        <begin position="25"/>
        <end position="48"/>
    </location>
</feature>
<feature type="region of interest" description="Disordered" evidence="2">
    <location>
        <begin position="433"/>
        <end position="586"/>
    </location>
</feature>
<dbReference type="Gene3D" id="3.40.630.190">
    <property type="entry name" value="LCP protein"/>
    <property type="match status" value="1"/>
</dbReference>
<dbReference type="PANTHER" id="PTHR33392">
    <property type="entry name" value="POLYISOPRENYL-TEICHOIC ACID--PEPTIDOGLYCAN TEICHOIC ACID TRANSFERASE TAGU"/>
    <property type="match status" value="1"/>
</dbReference>
<dbReference type="InterPro" id="IPR050922">
    <property type="entry name" value="LytR/CpsA/Psr_CW_biosynth"/>
</dbReference>
<dbReference type="AlphaFoldDB" id="E6LJV3"/>
<feature type="compositionally biased region" description="Basic and acidic residues" evidence="2">
    <location>
        <begin position="531"/>
        <end position="549"/>
    </location>
</feature>
<organism evidence="5 6">
    <name type="scientific">Lachnoanaerobaculum saburreum DSM 3986</name>
    <dbReference type="NCBI Taxonomy" id="887325"/>
    <lineage>
        <taxon>Bacteria</taxon>
        <taxon>Bacillati</taxon>
        <taxon>Bacillota</taxon>
        <taxon>Clostridia</taxon>
        <taxon>Lachnospirales</taxon>
        <taxon>Lachnospiraceae</taxon>
        <taxon>Lachnoanaerobaculum</taxon>
    </lineage>
</organism>
<proteinExistence type="inferred from homology"/>
<feature type="compositionally biased region" description="Polar residues" evidence="2">
    <location>
        <begin position="577"/>
        <end position="586"/>
    </location>
</feature>
<protein>
    <submittedName>
        <fullName evidence="5">Cell envelope-like function transcriptional attenuator common domain protein</fullName>
    </submittedName>
</protein>
<feature type="domain" description="Cell envelope-related transcriptional attenuator" evidence="4">
    <location>
        <begin position="101"/>
        <end position="257"/>
    </location>
</feature>
<feature type="compositionally biased region" description="Basic and acidic residues" evidence="2">
    <location>
        <begin position="484"/>
        <end position="493"/>
    </location>
</feature>
<comment type="caution">
    <text evidence="5">The sequence shown here is derived from an EMBL/GenBank/DDBJ whole genome shotgun (WGS) entry which is preliminary data.</text>
</comment>
<keyword evidence="3" id="KW-0472">Membrane</keyword>
<dbReference type="eggNOG" id="COG1316">
    <property type="taxonomic scope" value="Bacteria"/>
</dbReference>
<dbReference type="PANTHER" id="PTHR33392:SF6">
    <property type="entry name" value="POLYISOPRENYL-TEICHOIC ACID--PEPTIDOGLYCAN TEICHOIC ACID TRANSFERASE TAGU"/>
    <property type="match status" value="1"/>
</dbReference>
<feature type="region of interest" description="Disordered" evidence="2">
    <location>
        <begin position="371"/>
        <end position="418"/>
    </location>
</feature>
<evidence type="ECO:0000256" key="3">
    <source>
        <dbReference type="SAM" id="Phobius"/>
    </source>
</evidence>
<evidence type="ECO:0000256" key="2">
    <source>
        <dbReference type="SAM" id="MobiDB-lite"/>
    </source>
</evidence>